<dbReference type="InterPro" id="IPR015631">
    <property type="entry name" value="CD2/SLAM_rcpt"/>
</dbReference>
<dbReference type="OrthoDB" id="6353782at2759"/>
<dbReference type="GO" id="GO:0005911">
    <property type="term" value="C:cell-cell junction"/>
    <property type="evidence" value="ECO:0007669"/>
    <property type="project" value="TreeGrafter"/>
</dbReference>
<accession>A0A7K5FXM1</accession>
<dbReference type="AlphaFoldDB" id="A0A7K5FXM1"/>
<dbReference type="PANTHER" id="PTHR12080">
    <property type="entry name" value="SIGNALING LYMPHOCYTIC ACTIVATION MOLECULE"/>
    <property type="match status" value="1"/>
</dbReference>
<sequence length="322" mass="35718">ITERRLVAEGSDVLMHVPDIKNMSITEWEYIRNTTSEIILQHYADEQSPTIYSYQGRVIFYPKNGSLLLQKVQEGDSGIYKATVDLMHGKARTILLEVIKPVPQPKLQCNSSLAGSPIELVCEVLVETVASISWEKDGCLLPPEKHFLFSGNLTKLQTRNGKKLDCSSYSCNISNPISWKEAALDLVIIGLAPPLRAEVGYGHTGPTSSRPPSFIILLCQLRKQRLGCMGRAFLPTVGQRSCLMCFDGVWGFCSSPGFWVLCHLDLHSPTTLITNLLFITLLLHNIQHLHEQGCSELIDVSTSYVIAAAAILASLLLLKLLW</sequence>
<dbReference type="PANTHER" id="PTHR12080:SF59">
    <property type="entry name" value="HEPATIC AND GLIAL CELL ADHESION MOLECULE"/>
    <property type="match status" value="1"/>
</dbReference>
<evidence type="ECO:0000256" key="1">
    <source>
        <dbReference type="ARBA" id="ARBA00004370"/>
    </source>
</evidence>
<reference evidence="6 7" key="1">
    <citation type="submission" date="2019-09" db="EMBL/GenBank/DDBJ databases">
        <title>Bird 10,000 Genomes (B10K) Project - Family phase.</title>
        <authorList>
            <person name="Zhang G."/>
        </authorList>
    </citation>
    <scope>NUCLEOTIDE SEQUENCE [LARGE SCALE GENOMIC DNA]</scope>
    <source>
        <strain evidence="6">B10K-DU-017-47</strain>
    </source>
</reference>
<keyword evidence="4" id="KW-0325">Glycoprotein</keyword>
<dbReference type="InterPro" id="IPR036179">
    <property type="entry name" value="Ig-like_dom_sf"/>
</dbReference>
<dbReference type="Gene3D" id="2.60.40.10">
    <property type="entry name" value="Immunoglobulins"/>
    <property type="match status" value="2"/>
</dbReference>
<name>A0A7K5FXM1_PROAR</name>
<protein>
    <submittedName>
        <fullName evidence="6">CEAM6 protein</fullName>
    </submittedName>
</protein>
<organism evidence="6 7">
    <name type="scientific">Probosciger aterrimus</name>
    <name type="common">Palm cockatoo</name>
    <dbReference type="NCBI Taxonomy" id="141839"/>
    <lineage>
        <taxon>Eukaryota</taxon>
        <taxon>Metazoa</taxon>
        <taxon>Chordata</taxon>
        <taxon>Craniata</taxon>
        <taxon>Vertebrata</taxon>
        <taxon>Euteleostomi</taxon>
        <taxon>Archelosauria</taxon>
        <taxon>Archosauria</taxon>
        <taxon>Dinosauria</taxon>
        <taxon>Saurischia</taxon>
        <taxon>Theropoda</taxon>
        <taxon>Coelurosauria</taxon>
        <taxon>Aves</taxon>
        <taxon>Neognathae</taxon>
        <taxon>Neoaves</taxon>
        <taxon>Telluraves</taxon>
        <taxon>Australaves</taxon>
        <taxon>Psittaciformes</taxon>
        <taxon>Cacatuidae</taxon>
        <taxon>Probosciger</taxon>
    </lineage>
</organism>
<keyword evidence="3" id="KW-0472">Membrane</keyword>
<dbReference type="InterPro" id="IPR013098">
    <property type="entry name" value="Ig_I-set"/>
</dbReference>
<evidence type="ECO:0000313" key="6">
    <source>
        <dbReference type="EMBL" id="NWS49618.1"/>
    </source>
</evidence>
<feature type="non-terminal residue" evidence="6">
    <location>
        <position position="322"/>
    </location>
</feature>
<feature type="domain" description="Ig-like" evidence="5">
    <location>
        <begin position="105"/>
        <end position="185"/>
    </location>
</feature>
<keyword evidence="2" id="KW-0732">Signal</keyword>
<gene>
    <name evidence="6" type="primary">Ceacam6</name>
    <name evidence="6" type="ORF">PROATE_R11045</name>
</gene>
<keyword evidence="7" id="KW-1185">Reference proteome</keyword>
<dbReference type="EMBL" id="VYZH01006591">
    <property type="protein sequence ID" value="NWS49618.1"/>
    <property type="molecule type" value="Genomic_DNA"/>
</dbReference>
<dbReference type="Proteomes" id="UP000562415">
    <property type="component" value="Unassembled WGS sequence"/>
</dbReference>
<dbReference type="InterPro" id="IPR013783">
    <property type="entry name" value="Ig-like_fold"/>
</dbReference>
<dbReference type="PROSITE" id="PS50835">
    <property type="entry name" value="IG_LIKE"/>
    <property type="match status" value="1"/>
</dbReference>
<dbReference type="InterPro" id="IPR007110">
    <property type="entry name" value="Ig-like_dom"/>
</dbReference>
<evidence type="ECO:0000256" key="2">
    <source>
        <dbReference type="ARBA" id="ARBA00022729"/>
    </source>
</evidence>
<evidence type="ECO:0000256" key="3">
    <source>
        <dbReference type="ARBA" id="ARBA00023136"/>
    </source>
</evidence>
<evidence type="ECO:0000259" key="5">
    <source>
        <dbReference type="PROSITE" id="PS50835"/>
    </source>
</evidence>
<proteinExistence type="predicted"/>
<evidence type="ECO:0000256" key="4">
    <source>
        <dbReference type="ARBA" id="ARBA00023180"/>
    </source>
</evidence>
<comment type="subcellular location">
    <subcellularLocation>
        <location evidence="1">Membrane</location>
    </subcellularLocation>
</comment>
<comment type="caution">
    <text evidence="6">The sequence shown here is derived from an EMBL/GenBank/DDBJ whole genome shotgun (WGS) entry which is preliminary data.</text>
</comment>
<dbReference type="Pfam" id="PF07679">
    <property type="entry name" value="I-set"/>
    <property type="match status" value="1"/>
</dbReference>
<dbReference type="SUPFAM" id="SSF48726">
    <property type="entry name" value="Immunoglobulin"/>
    <property type="match status" value="2"/>
</dbReference>
<dbReference type="GO" id="GO:0016020">
    <property type="term" value="C:membrane"/>
    <property type="evidence" value="ECO:0007669"/>
    <property type="project" value="UniProtKB-SubCell"/>
</dbReference>
<evidence type="ECO:0000313" key="7">
    <source>
        <dbReference type="Proteomes" id="UP000562415"/>
    </source>
</evidence>
<feature type="non-terminal residue" evidence="6">
    <location>
        <position position="1"/>
    </location>
</feature>